<evidence type="ECO:0000256" key="6">
    <source>
        <dbReference type="RuleBase" id="RU363132"/>
    </source>
</evidence>
<dbReference type="GO" id="GO:0009617">
    <property type="term" value="P:response to bacterium"/>
    <property type="evidence" value="ECO:0007669"/>
    <property type="project" value="InterPro"/>
</dbReference>
<accession>A0A9P0VW47</accession>
<name>A0A9P0VW47_CUSEU</name>
<dbReference type="InterPro" id="IPR003388">
    <property type="entry name" value="Reticulon"/>
</dbReference>
<evidence type="ECO:0000313" key="8">
    <source>
        <dbReference type="EMBL" id="CAH9051243.1"/>
    </source>
</evidence>
<dbReference type="PANTHER" id="PTHR10994:SF62">
    <property type="entry name" value="RETICULON-LIKE PROTEIN B8"/>
    <property type="match status" value="1"/>
</dbReference>
<evidence type="ECO:0000256" key="4">
    <source>
        <dbReference type="ARBA" id="ARBA00022989"/>
    </source>
</evidence>
<dbReference type="OrthoDB" id="567788at2759"/>
<dbReference type="EMBL" id="CAMAPE010000001">
    <property type="protein sequence ID" value="CAH9051243.1"/>
    <property type="molecule type" value="Genomic_DNA"/>
</dbReference>
<feature type="transmembrane region" description="Helical" evidence="6">
    <location>
        <begin position="12"/>
        <end position="30"/>
    </location>
</feature>
<dbReference type="Pfam" id="PF02453">
    <property type="entry name" value="Reticulon"/>
    <property type="match status" value="1"/>
</dbReference>
<dbReference type="Proteomes" id="UP001152484">
    <property type="component" value="Unassembled WGS sequence"/>
</dbReference>
<evidence type="ECO:0000256" key="1">
    <source>
        <dbReference type="ARBA" id="ARBA00004477"/>
    </source>
</evidence>
<dbReference type="GO" id="GO:0005789">
    <property type="term" value="C:endoplasmic reticulum membrane"/>
    <property type="evidence" value="ECO:0007669"/>
    <property type="project" value="UniProtKB-SubCell"/>
</dbReference>
<keyword evidence="3 6" id="KW-0256">Endoplasmic reticulum</keyword>
<organism evidence="8 9">
    <name type="scientific">Cuscuta europaea</name>
    <name type="common">European dodder</name>
    <dbReference type="NCBI Taxonomy" id="41803"/>
    <lineage>
        <taxon>Eukaryota</taxon>
        <taxon>Viridiplantae</taxon>
        <taxon>Streptophyta</taxon>
        <taxon>Embryophyta</taxon>
        <taxon>Tracheophyta</taxon>
        <taxon>Spermatophyta</taxon>
        <taxon>Magnoliopsida</taxon>
        <taxon>eudicotyledons</taxon>
        <taxon>Gunneridae</taxon>
        <taxon>Pentapetalae</taxon>
        <taxon>asterids</taxon>
        <taxon>lamiids</taxon>
        <taxon>Solanales</taxon>
        <taxon>Convolvulaceae</taxon>
        <taxon>Cuscuteae</taxon>
        <taxon>Cuscuta</taxon>
        <taxon>Cuscuta subgen. Cuscuta</taxon>
    </lineage>
</organism>
<evidence type="ECO:0000313" key="9">
    <source>
        <dbReference type="Proteomes" id="UP001152484"/>
    </source>
</evidence>
<keyword evidence="2 6" id="KW-0812">Transmembrane</keyword>
<evidence type="ECO:0000256" key="5">
    <source>
        <dbReference type="ARBA" id="ARBA00023136"/>
    </source>
</evidence>
<evidence type="ECO:0000256" key="2">
    <source>
        <dbReference type="ARBA" id="ARBA00022692"/>
    </source>
</evidence>
<dbReference type="AlphaFoldDB" id="A0A9P0VW47"/>
<protein>
    <recommendedName>
        <fullName evidence="6">Reticulon-like protein</fullName>
    </recommendedName>
</protein>
<dbReference type="PANTHER" id="PTHR10994">
    <property type="entry name" value="RETICULON"/>
    <property type="match status" value="1"/>
</dbReference>
<keyword evidence="9" id="KW-1185">Reference proteome</keyword>
<feature type="transmembrane region" description="Helical" evidence="6">
    <location>
        <begin position="84"/>
        <end position="111"/>
    </location>
</feature>
<feature type="domain" description="Reticulon" evidence="7">
    <location>
        <begin position="1"/>
        <end position="140"/>
    </location>
</feature>
<evidence type="ECO:0000256" key="3">
    <source>
        <dbReference type="ARBA" id="ARBA00022824"/>
    </source>
</evidence>
<keyword evidence="4 6" id="KW-1133">Transmembrane helix</keyword>
<keyword evidence="5 6" id="KW-0472">Membrane</keyword>
<gene>
    <name evidence="8" type="ORF">CEURO_LOCUS188</name>
</gene>
<dbReference type="InterPro" id="IPR045064">
    <property type="entry name" value="Reticulon-like"/>
</dbReference>
<sequence length="140" mass="15624">MWMLFEWLDYHLLTFVCFALILGMFIQFLWTHTSGLVTRSPSQVPHIVLLKEVFVGIAKTVGAEVNRGLGFLQNVACGGTPKHFLVAVTSLLAAVIIGSWCNFLTVVYLGFVGAHTLPVLYERYEGKLSNMTSYHIESVD</sequence>
<comment type="subcellular location">
    <subcellularLocation>
        <location evidence="1 6">Endoplasmic reticulum membrane</location>
        <topology evidence="1 6">Multi-pass membrane protein</topology>
    </subcellularLocation>
</comment>
<proteinExistence type="predicted"/>
<comment type="caution">
    <text evidence="8">The sequence shown here is derived from an EMBL/GenBank/DDBJ whole genome shotgun (WGS) entry which is preliminary data.</text>
</comment>
<reference evidence="8" key="1">
    <citation type="submission" date="2022-07" db="EMBL/GenBank/DDBJ databases">
        <authorList>
            <person name="Macas J."/>
            <person name="Novak P."/>
            <person name="Neumann P."/>
        </authorList>
    </citation>
    <scope>NUCLEOTIDE SEQUENCE</scope>
</reference>
<dbReference type="PROSITE" id="PS50845">
    <property type="entry name" value="RETICULON"/>
    <property type="match status" value="1"/>
</dbReference>
<evidence type="ECO:0000259" key="7">
    <source>
        <dbReference type="PROSITE" id="PS50845"/>
    </source>
</evidence>